<dbReference type="Proteomes" id="UP001145742">
    <property type="component" value="Unassembled WGS sequence"/>
</dbReference>
<keyword evidence="2" id="KW-1185">Reference proteome</keyword>
<reference evidence="1" key="1">
    <citation type="submission" date="2019-10" db="EMBL/GenBank/DDBJ databases">
        <authorList>
            <person name="Soares A.E.R."/>
            <person name="Aleixo A."/>
            <person name="Schneider P."/>
            <person name="Miyaki C.Y."/>
            <person name="Schneider M.P."/>
            <person name="Mello C."/>
            <person name="Vasconcelos A.T.R."/>
        </authorList>
    </citation>
    <scope>NUCLEOTIDE SEQUENCE</scope>
    <source>
        <tissue evidence="1">Muscle</tissue>
    </source>
</reference>
<sequence>MRWSWVLLPPRAGLMQPHMDCGTGRVELCYLYAWDWKGQGRLWVPLASPKHCQQRCGSSLSTQVQKQLNATLTPNPIRSRKLSRVRPSYLLGWETSWEYPRAVGSGPEDFTVTIQAHSAVADEPVELKCGASSAHAVPHLKNPLCRLHMGRALPKSSFTQSSHIYVTQVPRQTVTEIVPAKPGVP</sequence>
<protein>
    <submittedName>
        <fullName evidence="1">Uncharacterized protein</fullName>
    </submittedName>
</protein>
<dbReference type="EMBL" id="WHWB01033394">
    <property type="protein sequence ID" value="KAJ7420187.1"/>
    <property type="molecule type" value="Genomic_DNA"/>
</dbReference>
<evidence type="ECO:0000313" key="2">
    <source>
        <dbReference type="Proteomes" id="UP001145742"/>
    </source>
</evidence>
<proteinExistence type="predicted"/>
<organism evidence="1 2">
    <name type="scientific">Willisornis vidua</name>
    <name type="common">Xingu scale-backed antbird</name>
    <dbReference type="NCBI Taxonomy" id="1566151"/>
    <lineage>
        <taxon>Eukaryota</taxon>
        <taxon>Metazoa</taxon>
        <taxon>Chordata</taxon>
        <taxon>Craniata</taxon>
        <taxon>Vertebrata</taxon>
        <taxon>Euteleostomi</taxon>
        <taxon>Archelosauria</taxon>
        <taxon>Archosauria</taxon>
        <taxon>Dinosauria</taxon>
        <taxon>Saurischia</taxon>
        <taxon>Theropoda</taxon>
        <taxon>Coelurosauria</taxon>
        <taxon>Aves</taxon>
        <taxon>Neognathae</taxon>
        <taxon>Neoaves</taxon>
        <taxon>Telluraves</taxon>
        <taxon>Australaves</taxon>
        <taxon>Passeriformes</taxon>
        <taxon>Thamnophilidae</taxon>
        <taxon>Willisornis</taxon>
    </lineage>
</organism>
<name>A0ABQ9DES0_9PASS</name>
<gene>
    <name evidence="1" type="ORF">WISP_49627</name>
</gene>
<accession>A0ABQ9DES0</accession>
<comment type="caution">
    <text evidence="1">The sequence shown here is derived from an EMBL/GenBank/DDBJ whole genome shotgun (WGS) entry which is preliminary data.</text>
</comment>
<evidence type="ECO:0000313" key="1">
    <source>
        <dbReference type="EMBL" id="KAJ7420187.1"/>
    </source>
</evidence>